<dbReference type="EMBL" id="JAEHOE010000048">
    <property type="protein sequence ID" value="KAG2492011.1"/>
    <property type="molecule type" value="Genomic_DNA"/>
</dbReference>
<protein>
    <submittedName>
        <fullName evidence="1">Uncharacterized protein</fullName>
    </submittedName>
</protein>
<gene>
    <name evidence="1" type="ORF">HYH03_009741</name>
</gene>
<name>A0A836BWT2_9CHLO</name>
<comment type="caution">
    <text evidence="1">The sequence shown here is derived from an EMBL/GenBank/DDBJ whole genome shotgun (WGS) entry which is preliminary data.</text>
</comment>
<reference evidence="1" key="1">
    <citation type="journal article" date="2020" name="bioRxiv">
        <title>Comparative genomics of Chlamydomonas.</title>
        <authorList>
            <person name="Craig R.J."/>
            <person name="Hasan A.R."/>
            <person name="Ness R.W."/>
            <person name="Keightley P.D."/>
        </authorList>
    </citation>
    <scope>NUCLEOTIDE SEQUENCE</scope>
    <source>
        <strain evidence="1">CCAP 11/70</strain>
    </source>
</reference>
<dbReference type="AlphaFoldDB" id="A0A836BWT2"/>
<evidence type="ECO:0000313" key="1">
    <source>
        <dbReference type="EMBL" id="KAG2492011.1"/>
    </source>
</evidence>
<evidence type="ECO:0000313" key="2">
    <source>
        <dbReference type="Proteomes" id="UP000612055"/>
    </source>
</evidence>
<sequence length="76" mass="7880">MGAPSPCEASRSGSDVVLAIGAAADGRGAFPTPGAGGVPLQYTYCAVWSVQQVQWVSLGQQQQQTDSPFASCCFQR</sequence>
<dbReference type="Proteomes" id="UP000612055">
    <property type="component" value="Unassembled WGS sequence"/>
</dbReference>
<accession>A0A836BWT2</accession>
<proteinExistence type="predicted"/>
<organism evidence="1 2">
    <name type="scientific">Edaphochlamys debaryana</name>
    <dbReference type="NCBI Taxonomy" id="47281"/>
    <lineage>
        <taxon>Eukaryota</taxon>
        <taxon>Viridiplantae</taxon>
        <taxon>Chlorophyta</taxon>
        <taxon>core chlorophytes</taxon>
        <taxon>Chlorophyceae</taxon>
        <taxon>CS clade</taxon>
        <taxon>Chlamydomonadales</taxon>
        <taxon>Chlamydomonadales incertae sedis</taxon>
        <taxon>Edaphochlamys</taxon>
    </lineage>
</organism>
<keyword evidence="2" id="KW-1185">Reference proteome</keyword>